<evidence type="ECO:0000313" key="1">
    <source>
        <dbReference type="EMBL" id="KAG9219382.1"/>
    </source>
</evidence>
<gene>
    <name evidence="1" type="ORF">CCMSSC00406_0001792</name>
</gene>
<keyword evidence="2" id="KW-1185">Reference proteome</keyword>
<dbReference type="Proteomes" id="UP000824881">
    <property type="component" value="Unassembled WGS sequence"/>
</dbReference>
<evidence type="ECO:0000313" key="2">
    <source>
        <dbReference type="Proteomes" id="UP000824881"/>
    </source>
</evidence>
<comment type="caution">
    <text evidence="1">The sequence shown here is derived from an EMBL/GenBank/DDBJ whole genome shotgun (WGS) entry which is preliminary data.</text>
</comment>
<proteinExistence type="predicted"/>
<dbReference type="EMBL" id="WQMT02000009">
    <property type="protein sequence ID" value="KAG9219382.1"/>
    <property type="molecule type" value="Genomic_DNA"/>
</dbReference>
<reference evidence="1 2" key="1">
    <citation type="journal article" date="2021" name="Appl. Environ. Microbiol.">
        <title>Genetic linkage and physical mapping for an oyster mushroom Pleurotus cornucopiae and QTL analysis for the trait cap color.</title>
        <authorList>
            <person name="Zhang Y."/>
            <person name="Gao W."/>
            <person name="Sonnenberg A."/>
            <person name="Chen Q."/>
            <person name="Zhang J."/>
            <person name="Huang C."/>
        </authorList>
    </citation>
    <scope>NUCLEOTIDE SEQUENCE [LARGE SCALE GENOMIC DNA]</scope>
    <source>
        <strain evidence="1">CCMSSC00406</strain>
    </source>
</reference>
<name>A0ACB7IME8_PLECO</name>
<accession>A0ACB7IME8</accession>
<organism evidence="1 2">
    <name type="scientific">Pleurotus cornucopiae</name>
    <name type="common">Cornucopia mushroom</name>
    <dbReference type="NCBI Taxonomy" id="5321"/>
    <lineage>
        <taxon>Eukaryota</taxon>
        <taxon>Fungi</taxon>
        <taxon>Dikarya</taxon>
        <taxon>Basidiomycota</taxon>
        <taxon>Agaricomycotina</taxon>
        <taxon>Agaricomycetes</taxon>
        <taxon>Agaricomycetidae</taxon>
        <taxon>Agaricales</taxon>
        <taxon>Pleurotineae</taxon>
        <taxon>Pleurotaceae</taxon>
        <taxon>Pleurotus</taxon>
    </lineage>
</organism>
<sequence length="535" mass="59847">MNPDALAALLVCSLCRSTLKHPTTLRCGHTLCGGHVKYRNVCPLESCSNDSSSSRPNIPSTSRVAYHPPPESSQEREQPPALSSERKVDVVVNKLLALARRGLSPTETNERTPTPDHNDSDSDDGESSTRPRKRRRRHLRSPSPPSQPLASTSNARHDSPESEFDLLSHLRHSSALHRSTRPNEPLPDIPSQPETPTPDDTRFDKELLTELTCEICFQLLYEPLTTPCQHAFPEIYEERKATIEAEERDARLDTPIFVCQLSFPGIPTFLHFFEPRYRLMLRRCLESPHPCFGMVMPPRSGFSNAPNSANAGITIEYGTMLEIRSVQMLNDGRSMVETFGTHRFRILEKGLLDGYVVGRVERIDDEESDFGEEEESESEDDIEDEGMIDELIHAVGTGLEPLSHARDPSSTVSTASTSADSSSPGRLLRRIASSFSAPPPTRSYRSSFDGPSTLELMDTCKTFLQELERGTAPWVVQRLNNAYGLPPTDPAPFSFWVALVLPIEESEKAKLLPIRSARLRLRVVVGWIEQLRGNW</sequence>
<protein>
    <submittedName>
        <fullName evidence="1">Uncharacterized protein</fullName>
    </submittedName>
</protein>